<sequence length="353" mass="39235">MQLDRPPARGSHPMIMVKNRYPLPLISSAIRLESSPSWTCGTLTTCRFQFILSYKPDVLSCLYELEPTAKELEPNLPPDCVVGLVTWQIEKDVQRVCSGVTIPDGCPRNWLFVRMRCGLGLSTGHIPHCSHAILELKGLFVVQQRFWWPFLAKDVADYVAACSVCAKSKASRQARTGLLQALPVPHRLWSHISIAFVTGLPPSRGYMAVLTVVDRFSKMAHFIPLPKLPIAKETADCRRRPASTYTPGQRVWLSTKDLPLHVHARKLAPRFVDPLPVSKVNNPVSVQLKLPRCLRVHPTFHVSKLKPVRESLLVPPTKQPPPLKMVDGGPIYAVKLLAVREGPGKTVSGGLGR</sequence>
<comment type="caution">
    <text evidence="1">The sequence shown here is derived from an EMBL/GenBank/DDBJ whole genome shotgun (WGS) entry which is preliminary data.</text>
</comment>
<reference evidence="1" key="1">
    <citation type="submission" date="2022-04" db="EMBL/GenBank/DDBJ databases">
        <title>Jade perch genome.</title>
        <authorList>
            <person name="Chao B."/>
        </authorList>
    </citation>
    <scope>NUCLEOTIDE SEQUENCE</scope>
    <source>
        <strain evidence="1">CB-2022</strain>
    </source>
</reference>
<dbReference type="Proteomes" id="UP000831701">
    <property type="component" value="Chromosome 21"/>
</dbReference>
<accession>A0ACB8VHX9</accession>
<protein>
    <submittedName>
        <fullName evidence="1">Uncharacterized protein</fullName>
    </submittedName>
</protein>
<keyword evidence="2" id="KW-1185">Reference proteome</keyword>
<dbReference type="EMBL" id="CM041551">
    <property type="protein sequence ID" value="KAI3355188.1"/>
    <property type="molecule type" value="Genomic_DNA"/>
</dbReference>
<name>A0ACB8VHX9_9TELE</name>
<feature type="non-terminal residue" evidence="1">
    <location>
        <position position="353"/>
    </location>
</feature>
<evidence type="ECO:0000313" key="1">
    <source>
        <dbReference type="EMBL" id="KAI3355188.1"/>
    </source>
</evidence>
<gene>
    <name evidence="1" type="ORF">L3Q82_018045</name>
</gene>
<organism evidence="1 2">
    <name type="scientific">Scortum barcoo</name>
    <name type="common">barcoo grunter</name>
    <dbReference type="NCBI Taxonomy" id="214431"/>
    <lineage>
        <taxon>Eukaryota</taxon>
        <taxon>Metazoa</taxon>
        <taxon>Chordata</taxon>
        <taxon>Craniata</taxon>
        <taxon>Vertebrata</taxon>
        <taxon>Euteleostomi</taxon>
        <taxon>Actinopterygii</taxon>
        <taxon>Neopterygii</taxon>
        <taxon>Teleostei</taxon>
        <taxon>Neoteleostei</taxon>
        <taxon>Acanthomorphata</taxon>
        <taxon>Eupercaria</taxon>
        <taxon>Centrarchiformes</taxon>
        <taxon>Terapontoidei</taxon>
        <taxon>Terapontidae</taxon>
        <taxon>Scortum</taxon>
    </lineage>
</organism>
<evidence type="ECO:0000313" key="2">
    <source>
        <dbReference type="Proteomes" id="UP000831701"/>
    </source>
</evidence>
<proteinExistence type="predicted"/>